<dbReference type="PROSITE" id="PS51257">
    <property type="entry name" value="PROKAR_LIPOPROTEIN"/>
    <property type="match status" value="1"/>
</dbReference>
<dbReference type="AlphaFoldDB" id="A0A388TBJ7"/>
<evidence type="ECO:0000313" key="1">
    <source>
        <dbReference type="EMBL" id="GBR73606.1"/>
    </source>
</evidence>
<proteinExistence type="predicted"/>
<gene>
    <name evidence="1" type="ORF">NO1_0950</name>
</gene>
<sequence length="429" mass="46796">MKKIILAVFTIIIALAIFGCGKVQQASGGGGSSGGGGNTQGTFSIEGQIGWIGDNVDAQSLTVQSQEDVKFVVYSLKTKSVLDNVSTDYDPLQETYKITGIPAGSAYVIGISKGKQELHTPVWGTVGETKTADITPTSTIVTALLLNNDTTGALLENYSGDEAVAAAVAEVKNTVNDYYADTEQLMALFYALGNGGKIEGGTLASIVNGVRRVDNVTRSTKTIDGNFNDWSSGYEVIFDGDNPLQGYDRNPRRDYVGEDEMKVKSLKMSRDNEYLYFLWEQYNDFSESIFHTYVIAIAPRGVDGEDAILTVWACNDELKSNYDYPWLSQGRDNNNDGFYSRVIYSDFFDRHGAEAKVEENDTSAFVSGNLFEARVPIATVKEAFPSYKGDVWDINQSIHRNVRMDDGGSHDTDVGGAATIFPTLVTLDI</sequence>
<evidence type="ECO:0000313" key="2">
    <source>
        <dbReference type="Proteomes" id="UP000269352"/>
    </source>
</evidence>
<dbReference type="EMBL" id="BGZN01000014">
    <property type="protein sequence ID" value="GBR73606.1"/>
    <property type="molecule type" value="Genomic_DNA"/>
</dbReference>
<name>A0A388TBJ7_TERA1</name>
<dbReference type="Proteomes" id="UP000269352">
    <property type="component" value="Unassembled WGS sequence"/>
</dbReference>
<comment type="caution">
    <text evidence="1">The sequence shown here is derived from an EMBL/GenBank/DDBJ whole genome shotgun (WGS) entry which is preliminary data.</text>
</comment>
<protein>
    <submittedName>
        <fullName evidence="1">Uncharacterized protein</fullName>
    </submittedName>
</protein>
<keyword evidence="2" id="KW-1185">Reference proteome</keyword>
<accession>A0A388TBJ7</accession>
<reference evidence="1 2" key="1">
    <citation type="journal article" date="2019" name="ISME J.">
        <title>Genome analyses of uncultured TG2/ZB3 bacteria in 'Margulisbacteria' specifically attached to ectosymbiotic spirochetes of protists in the termite gut.</title>
        <authorList>
            <person name="Utami Y.D."/>
            <person name="Kuwahara H."/>
            <person name="Igai K."/>
            <person name="Murakami T."/>
            <person name="Sugaya K."/>
            <person name="Morikawa T."/>
            <person name="Nagura Y."/>
            <person name="Yuki M."/>
            <person name="Deevong P."/>
            <person name="Inoue T."/>
            <person name="Kihara K."/>
            <person name="Lo N."/>
            <person name="Yamada A."/>
            <person name="Ohkuma M."/>
            <person name="Hongoh Y."/>
        </authorList>
    </citation>
    <scope>NUCLEOTIDE SEQUENCE [LARGE SCALE GENOMIC DNA]</scope>
    <source>
        <strain evidence="1">NkOx7-01</strain>
    </source>
</reference>
<organism evidence="1 2">
    <name type="scientific">Termititenax aidoneus</name>
    <dbReference type="NCBI Taxonomy" id="2218524"/>
    <lineage>
        <taxon>Bacteria</taxon>
        <taxon>Bacillati</taxon>
        <taxon>Candidatus Margulisiibacteriota</taxon>
        <taxon>Candidatus Termititenacia</taxon>
        <taxon>Candidatus Termititenacales</taxon>
        <taxon>Candidatus Termititenacaceae</taxon>
        <taxon>Candidatus Termititenax</taxon>
    </lineage>
</organism>